<dbReference type="PANTHER" id="PTHR47963">
    <property type="entry name" value="DEAD-BOX ATP-DEPENDENT RNA HELICASE 47, MITOCHONDRIAL"/>
    <property type="match status" value="1"/>
</dbReference>
<dbReference type="PROSITE" id="PS51192">
    <property type="entry name" value="HELICASE_ATP_BIND_1"/>
    <property type="match status" value="1"/>
</dbReference>
<dbReference type="SUPFAM" id="SSF52540">
    <property type="entry name" value="P-loop containing nucleoside triphosphate hydrolases"/>
    <property type="match status" value="1"/>
</dbReference>
<dbReference type="GO" id="GO:0003723">
    <property type="term" value="F:RNA binding"/>
    <property type="evidence" value="ECO:0007669"/>
    <property type="project" value="TreeGrafter"/>
</dbReference>
<evidence type="ECO:0000256" key="3">
    <source>
        <dbReference type="ARBA" id="ARBA00022723"/>
    </source>
</evidence>
<name>A0A9D1D356_9ACTN</name>
<dbReference type="InterPro" id="IPR027417">
    <property type="entry name" value="P-loop_NTPase"/>
</dbReference>
<dbReference type="InterPro" id="IPR006483">
    <property type="entry name" value="CRISPR-assoc_Cas3_HD"/>
</dbReference>
<dbReference type="NCBIfam" id="TIGR01596">
    <property type="entry name" value="cas3_HD"/>
    <property type="match status" value="1"/>
</dbReference>
<sequence length="1062" mass="116101">MGECSKLLILSKQARSLWAKTGQEEGELWLPLFAHLCDTCLVMGRLYCEWLPSGIRRLIARFAGNDESRAFRLVRFLAAVHDIGKATPVFQAKAVRSFLGGAVRSLSWKPEKAGLPIRTELTGSRKPSHSVAGQVVVERYFGNKYGLTPDSVRSLSSIVGAHHGKPPGRDARSETENAKMAELGWDKRSEGSWRSVQFELLDLACTLSGFDESDVRFFSERRLPIFVESILCGLVIMADWIASNQSLFPLVNVLDAGEAMFLKDGCLDTAVMEQRAADAWEALDILPAWEESDGMSLAASQVGVGSSPGRNAEPCDSVRFGEEGFARRFGLPEGARPRPLQKAAVDLASSIGHPGIMVIEAPMGEGKTEAALAAAEILCVRTGRGGVCVALPTMATTDAMFGRVHAWLNFLPCKEGLDRKTMYLAHGKAQLNEEFQGIVDAARESWLSGGMEQDVGLSSAAEDESVVVSNWMLGRKKGMLANFVVCTVDQVLMGALAMKHLPLRQLALANKVVVIDECHAYDAYMQQYLASVLSWLGAWRTPVILLSATLPSRIREELVAAYVDGRRASEGVERMRERPVRQRRGRLRREVSEAASQNPEGMVNIACATEYPLITYSDRFAVKSTGVAASGRGATVALRLLDDDEASLEALLAERLSGGGCAGVICSTVTRAQRTAASLARRFGNDVVALTHARFMDIDRMQNEIALREKLGPKATVANGKRPHIFIVVGTQVLEQSLDIDFDVMVTDVAPADLLMQRMGRLHRHARGDGQADRPEKLRNAGCFVRGIASFEEGIPRFSGDIEKVYSRASLLEMLAVLSLDDKASERTVSLPHDISPIVQKAYGGEDGLVPPAWCGVYQEALHLRSKEIAGKIQRAKPCLVKPVNAFVAGGETMEGMFSVSVSDDMSKGGHGEERGQLAVRDTQETIEVLLAWREEEGEDEFGLASEESLRLLPWVEDSCSGVSRGARIPTSCEPPDAIAKVFAQCSVRLPLSLCRPEELDDLINELEESCGQYAIAWMDSRWLSGRLALILERDEDGELAAYVRGQKVVYSRDEGLCVERL</sequence>
<dbReference type="Pfam" id="PF18395">
    <property type="entry name" value="Cas3_C"/>
    <property type="match status" value="1"/>
</dbReference>
<feature type="domain" description="HD Cas3-type" evidence="10">
    <location>
        <begin position="25"/>
        <end position="241"/>
    </location>
</feature>
<dbReference type="InterPro" id="IPR054712">
    <property type="entry name" value="Cas3-like_dom"/>
</dbReference>
<keyword evidence="3" id="KW-0479">Metal-binding</keyword>
<comment type="similarity">
    <text evidence="2">In the central section; belongs to the CRISPR-associated helicase Cas3 family.</text>
</comment>
<dbReference type="InterPro" id="IPR038257">
    <property type="entry name" value="CRISPR-assoc_Cas3_HD_sf"/>
</dbReference>
<organism evidence="11 12">
    <name type="scientific">Candidatus Aveggerthella stercoripullorum</name>
    <dbReference type="NCBI Taxonomy" id="2840688"/>
    <lineage>
        <taxon>Bacteria</taxon>
        <taxon>Bacillati</taxon>
        <taxon>Actinomycetota</taxon>
        <taxon>Coriobacteriia</taxon>
        <taxon>Eggerthellales</taxon>
        <taxon>Eggerthellaceae</taxon>
        <taxon>Eggerthellaceae incertae sedis</taxon>
        <taxon>Candidatus Aveggerthella</taxon>
    </lineage>
</organism>
<dbReference type="CDD" id="cd09641">
    <property type="entry name" value="Cas3''_I"/>
    <property type="match status" value="1"/>
</dbReference>
<comment type="caution">
    <text evidence="11">The sequence shown here is derived from an EMBL/GenBank/DDBJ whole genome shotgun (WGS) entry which is preliminary data.</text>
</comment>
<dbReference type="InterPro" id="IPR041372">
    <property type="entry name" value="Cas3_C"/>
</dbReference>
<evidence type="ECO:0000259" key="10">
    <source>
        <dbReference type="PROSITE" id="PS51643"/>
    </source>
</evidence>
<dbReference type="Gene3D" id="1.10.3210.30">
    <property type="match status" value="1"/>
</dbReference>
<protein>
    <submittedName>
        <fullName evidence="11">CRISPR-associated endonuclease Cas3</fullName>
    </submittedName>
</protein>
<proteinExistence type="inferred from homology"/>
<keyword evidence="5" id="KW-0378">Hydrolase</keyword>
<dbReference type="InterPro" id="IPR014001">
    <property type="entry name" value="Helicase_ATP-bd"/>
</dbReference>
<feature type="domain" description="Helicase ATP-binding" evidence="9">
    <location>
        <begin position="348"/>
        <end position="568"/>
    </location>
</feature>
<dbReference type="Pfam" id="PF22590">
    <property type="entry name" value="Cas3-like_C_2"/>
    <property type="match status" value="1"/>
</dbReference>
<evidence type="ECO:0000313" key="12">
    <source>
        <dbReference type="Proteomes" id="UP000824261"/>
    </source>
</evidence>
<evidence type="ECO:0000256" key="2">
    <source>
        <dbReference type="ARBA" id="ARBA00009046"/>
    </source>
</evidence>
<dbReference type="PANTHER" id="PTHR47963:SF9">
    <property type="entry name" value="CRISPR-ASSOCIATED ENDONUCLEASE_HELICASE CAS3"/>
    <property type="match status" value="1"/>
</dbReference>
<evidence type="ECO:0000313" key="11">
    <source>
        <dbReference type="EMBL" id="HIR01578.1"/>
    </source>
</evidence>
<evidence type="ECO:0000259" key="9">
    <source>
        <dbReference type="PROSITE" id="PS51192"/>
    </source>
</evidence>
<evidence type="ECO:0000256" key="6">
    <source>
        <dbReference type="ARBA" id="ARBA00022806"/>
    </source>
</evidence>
<dbReference type="GO" id="GO:0016787">
    <property type="term" value="F:hydrolase activity"/>
    <property type="evidence" value="ECO:0007669"/>
    <property type="project" value="UniProtKB-KW"/>
</dbReference>
<dbReference type="Proteomes" id="UP000824261">
    <property type="component" value="Unassembled WGS sequence"/>
</dbReference>
<dbReference type="PROSITE" id="PS51643">
    <property type="entry name" value="HD_CAS3"/>
    <property type="match status" value="1"/>
</dbReference>
<dbReference type="GO" id="GO:0003724">
    <property type="term" value="F:RNA helicase activity"/>
    <property type="evidence" value="ECO:0007669"/>
    <property type="project" value="TreeGrafter"/>
</dbReference>
<dbReference type="GO" id="GO:0004519">
    <property type="term" value="F:endonuclease activity"/>
    <property type="evidence" value="ECO:0007669"/>
    <property type="project" value="UniProtKB-KW"/>
</dbReference>
<dbReference type="GO" id="GO:0046872">
    <property type="term" value="F:metal ion binding"/>
    <property type="evidence" value="ECO:0007669"/>
    <property type="project" value="UniProtKB-KW"/>
</dbReference>
<keyword evidence="4" id="KW-0547">Nucleotide-binding</keyword>
<comment type="similarity">
    <text evidence="1">In the N-terminal section; belongs to the CRISPR-associated nuclease Cas3-HD family.</text>
</comment>
<dbReference type="GO" id="GO:0051607">
    <property type="term" value="P:defense response to virus"/>
    <property type="evidence" value="ECO:0007669"/>
    <property type="project" value="UniProtKB-KW"/>
</dbReference>
<dbReference type="SMART" id="SM00487">
    <property type="entry name" value="DEXDc"/>
    <property type="match status" value="1"/>
</dbReference>
<keyword evidence="6" id="KW-0347">Helicase</keyword>
<dbReference type="EMBL" id="DVGB01000059">
    <property type="protein sequence ID" value="HIR01578.1"/>
    <property type="molecule type" value="Genomic_DNA"/>
</dbReference>
<dbReference type="GO" id="GO:0005524">
    <property type="term" value="F:ATP binding"/>
    <property type="evidence" value="ECO:0007669"/>
    <property type="project" value="UniProtKB-KW"/>
</dbReference>
<keyword evidence="7" id="KW-0067">ATP-binding</keyword>
<evidence type="ECO:0000256" key="5">
    <source>
        <dbReference type="ARBA" id="ARBA00022801"/>
    </source>
</evidence>
<keyword evidence="8" id="KW-0051">Antiviral defense</keyword>
<keyword evidence="11" id="KW-0540">Nuclease</keyword>
<dbReference type="AlphaFoldDB" id="A0A9D1D356"/>
<evidence type="ECO:0000256" key="1">
    <source>
        <dbReference type="ARBA" id="ARBA00006847"/>
    </source>
</evidence>
<accession>A0A9D1D356</accession>
<dbReference type="Gene3D" id="3.40.50.300">
    <property type="entry name" value="P-loop containing nucleotide triphosphate hydrolases"/>
    <property type="match status" value="2"/>
</dbReference>
<reference evidence="11" key="1">
    <citation type="submission" date="2020-10" db="EMBL/GenBank/DDBJ databases">
        <authorList>
            <person name="Gilroy R."/>
        </authorList>
    </citation>
    <scope>NUCLEOTIDE SEQUENCE</scope>
    <source>
        <strain evidence="11">ChiGjej1B1-2707</strain>
    </source>
</reference>
<dbReference type="CDD" id="cd17930">
    <property type="entry name" value="DEXHc_cas3"/>
    <property type="match status" value="1"/>
</dbReference>
<gene>
    <name evidence="11" type="ORF">IAA69_04870</name>
</gene>
<evidence type="ECO:0000256" key="8">
    <source>
        <dbReference type="ARBA" id="ARBA00023118"/>
    </source>
</evidence>
<reference evidence="11" key="2">
    <citation type="journal article" date="2021" name="PeerJ">
        <title>Extensive microbial diversity within the chicken gut microbiome revealed by metagenomics and culture.</title>
        <authorList>
            <person name="Gilroy R."/>
            <person name="Ravi A."/>
            <person name="Getino M."/>
            <person name="Pursley I."/>
            <person name="Horton D.L."/>
            <person name="Alikhan N.F."/>
            <person name="Baker D."/>
            <person name="Gharbi K."/>
            <person name="Hall N."/>
            <person name="Watson M."/>
            <person name="Adriaenssens E.M."/>
            <person name="Foster-Nyarko E."/>
            <person name="Jarju S."/>
            <person name="Secka A."/>
            <person name="Antonio M."/>
            <person name="Oren A."/>
            <person name="Chaudhuri R.R."/>
            <person name="La Ragione R."/>
            <person name="Hildebrand F."/>
            <person name="Pallen M.J."/>
        </authorList>
    </citation>
    <scope>NUCLEOTIDE SEQUENCE</scope>
    <source>
        <strain evidence="11">ChiGjej1B1-2707</strain>
    </source>
</reference>
<evidence type="ECO:0000256" key="4">
    <source>
        <dbReference type="ARBA" id="ARBA00022741"/>
    </source>
</evidence>
<dbReference type="Pfam" id="PF18019">
    <property type="entry name" value="Cas3_HD"/>
    <property type="match status" value="1"/>
</dbReference>
<keyword evidence="11" id="KW-0255">Endonuclease</keyword>
<dbReference type="InterPro" id="IPR050547">
    <property type="entry name" value="DEAD_box_RNA_helicases"/>
</dbReference>
<evidence type="ECO:0000256" key="7">
    <source>
        <dbReference type="ARBA" id="ARBA00022840"/>
    </source>
</evidence>